<dbReference type="GO" id="GO:0043709">
    <property type="term" value="P:cell adhesion involved in single-species biofilm formation"/>
    <property type="evidence" value="ECO:0007669"/>
    <property type="project" value="TreeGrafter"/>
</dbReference>
<comment type="cofactor">
    <cofactor evidence="1">
        <name>Mg(2+)</name>
        <dbReference type="ChEBI" id="CHEBI:18420"/>
    </cofactor>
</comment>
<evidence type="ECO:0000313" key="6">
    <source>
        <dbReference type="EMBL" id="SBS62098.1"/>
    </source>
</evidence>
<gene>
    <name evidence="6" type="primary">pleD_1</name>
    <name evidence="6" type="ORF">VAT7223_00984</name>
</gene>
<dbReference type="CDD" id="cd01949">
    <property type="entry name" value="GGDEF"/>
    <property type="match status" value="1"/>
</dbReference>
<organism evidence="6 7">
    <name type="scientific">Vibrio atlanticus</name>
    <dbReference type="NCBI Taxonomy" id="693153"/>
    <lineage>
        <taxon>Bacteria</taxon>
        <taxon>Pseudomonadati</taxon>
        <taxon>Pseudomonadota</taxon>
        <taxon>Gammaproteobacteria</taxon>
        <taxon>Vibrionales</taxon>
        <taxon>Vibrionaceae</taxon>
        <taxon>Vibrio</taxon>
    </lineage>
</organism>
<proteinExistence type="predicted"/>
<feature type="domain" description="GGDEF" evidence="5">
    <location>
        <begin position="396"/>
        <end position="527"/>
    </location>
</feature>
<reference evidence="7" key="1">
    <citation type="submission" date="2016-06" db="EMBL/GenBank/DDBJ databases">
        <authorList>
            <person name="Rodrigo-Torres Lidia"/>
            <person name="Arahal R.David."/>
        </authorList>
    </citation>
    <scope>NUCLEOTIDE SEQUENCE [LARGE SCALE GENOMIC DNA]</scope>
    <source>
        <strain evidence="7">CECT 7223</strain>
    </source>
</reference>
<dbReference type="PANTHER" id="PTHR45138">
    <property type="entry name" value="REGULATORY COMPONENTS OF SENSORY TRANSDUCTION SYSTEM"/>
    <property type="match status" value="1"/>
</dbReference>
<protein>
    <recommendedName>
        <fullName evidence="2">diguanylate cyclase</fullName>
        <ecNumber evidence="2">2.7.7.65</ecNumber>
    </recommendedName>
</protein>
<dbReference type="PROSITE" id="PS50887">
    <property type="entry name" value="GGDEF"/>
    <property type="match status" value="1"/>
</dbReference>
<dbReference type="InterPro" id="IPR011990">
    <property type="entry name" value="TPR-like_helical_dom_sf"/>
</dbReference>
<comment type="catalytic activity">
    <reaction evidence="3">
        <text>2 GTP = 3',3'-c-di-GMP + 2 diphosphate</text>
        <dbReference type="Rhea" id="RHEA:24898"/>
        <dbReference type="ChEBI" id="CHEBI:33019"/>
        <dbReference type="ChEBI" id="CHEBI:37565"/>
        <dbReference type="ChEBI" id="CHEBI:58805"/>
        <dbReference type="EC" id="2.7.7.65"/>
    </reaction>
</comment>
<evidence type="ECO:0000256" key="4">
    <source>
        <dbReference type="SAM" id="Coils"/>
    </source>
</evidence>
<dbReference type="GO" id="GO:1902201">
    <property type="term" value="P:negative regulation of bacterial-type flagellum-dependent cell motility"/>
    <property type="evidence" value="ECO:0007669"/>
    <property type="project" value="TreeGrafter"/>
</dbReference>
<dbReference type="EMBL" id="FLQP01000015">
    <property type="protein sequence ID" value="SBS62098.1"/>
    <property type="molecule type" value="Genomic_DNA"/>
</dbReference>
<dbReference type="SUPFAM" id="SSF48452">
    <property type="entry name" value="TPR-like"/>
    <property type="match status" value="2"/>
</dbReference>
<evidence type="ECO:0000256" key="1">
    <source>
        <dbReference type="ARBA" id="ARBA00001946"/>
    </source>
</evidence>
<dbReference type="GO" id="GO:0052621">
    <property type="term" value="F:diguanylate cyclase activity"/>
    <property type="evidence" value="ECO:0007669"/>
    <property type="project" value="UniProtKB-EC"/>
</dbReference>
<dbReference type="GO" id="GO:0005886">
    <property type="term" value="C:plasma membrane"/>
    <property type="evidence" value="ECO:0007669"/>
    <property type="project" value="TreeGrafter"/>
</dbReference>
<dbReference type="Proteomes" id="UP000092876">
    <property type="component" value="Unassembled WGS sequence"/>
</dbReference>
<evidence type="ECO:0000259" key="5">
    <source>
        <dbReference type="PROSITE" id="PS50887"/>
    </source>
</evidence>
<evidence type="ECO:0000256" key="3">
    <source>
        <dbReference type="ARBA" id="ARBA00034247"/>
    </source>
</evidence>
<dbReference type="InterPro" id="IPR000160">
    <property type="entry name" value="GGDEF_dom"/>
</dbReference>
<dbReference type="Gene3D" id="3.30.70.270">
    <property type="match status" value="1"/>
</dbReference>
<dbReference type="FunFam" id="3.30.70.270:FF:000001">
    <property type="entry name" value="Diguanylate cyclase domain protein"/>
    <property type="match status" value="1"/>
</dbReference>
<dbReference type="AlphaFoldDB" id="A0A1C3IL69"/>
<dbReference type="EC" id="2.7.7.65" evidence="2"/>
<dbReference type="SUPFAM" id="SSF55073">
    <property type="entry name" value="Nucleotide cyclase"/>
    <property type="match status" value="1"/>
</dbReference>
<dbReference type="InterPro" id="IPR050469">
    <property type="entry name" value="Diguanylate_Cyclase"/>
</dbReference>
<dbReference type="Gene3D" id="1.25.40.10">
    <property type="entry name" value="Tetratricopeptide repeat domain"/>
    <property type="match status" value="1"/>
</dbReference>
<evidence type="ECO:0000256" key="2">
    <source>
        <dbReference type="ARBA" id="ARBA00012528"/>
    </source>
</evidence>
<dbReference type="SMART" id="SM00267">
    <property type="entry name" value="GGDEF"/>
    <property type="match status" value="1"/>
</dbReference>
<evidence type="ECO:0000313" key="7">
    <source>
        <dbReference type="Proteomes" id="UP000092876"/>
    </source>
</evidence>
<dbReference type="PANTHER" id="PTHR45138:SF9">
    <property type="entry name" value="DIGUANYLATE CYCLASE DGCM-RELATED"/>
    <property type="match status" value="1"/>
</dbReference>
<keyword evidence="4" id="KW-0175">Coiled coil</keyword>
<name>A0A1C3IL69_9VIBR</name>
<accession>A0A1C3IL69</accession>
<feature type="coiled-coil region" evidence="4">
    <location>
        <begin position="342"/>
        <end position="369"/>
    </location>
</feature>
<sequence>MMETLLSKITDAGLDPSSVSGEEAIIFWNHIRQHVSTTQTEQAHCYIISSEYRAELQQNQTSIDELKLALDLLHLPTDIEDILTVKTSLSNRLVEIGDYTSALNEFVSSSTIAVEHGHIDEYVMAILGMGNLCDAYGDHSRALRYYQKINSIDHAISSRSLRLKFKLYMVASLLLLNRITAASDLLNECEELSILVSDKLLTAQILLYQAKVLRAKKKHHEALRCLSKIQYPANSTQASWLATMTRLELAHCLSATGKQDYASMILSSTHKRVKPGSSPVLAKRFYDSLSDVCLNQGRFEEALSYEKKGYRIETDLMKQIPISELGASQLRRLSRFELQLKLILSEQENKELKETTEQHKNTVAQLQQDVFTDPLTGLHNRRWLDVKLKDLLLHETPFALMVIDIDHFKSINDELSHLVGDKAIVSVSQELRSYFKFRGASCVRFGGEEFLVILENTDLAKAEMHSENYRERIFQFGWHEILGERGLTVSIGITLHRDGENTQRTFYRADKALYRAKANGRNQVCTE</sequence>
<dbReference type="NCBIfam" id="TIGR00254">
    <property type="entry name" value="GGDEF"/>
    <property type="match status" value="1"/>
</dbReference>
<dbReference type="InterPro" id="IPR029787">
    <property type="entry name" value="Nucleotide_cyclase"/>
</dbReference>
<dbReference type="Pfam" id="PF00990">
    <property type="entry name" value="GGDEF"/>
    <property type="match status" value="1"/>
</dbReference>
<dbReference type="InterPro" id="IPR043128">
    <property type="entry name" value="Rev_trsase/Diguanyl_cyclase"/>
</dbReference>